<dbReference type="InterPro" id="IPR011992">
    <property type="entry name" value="EF-hand-dom_pair"/>
</dbReference>
<sequence>MKNLLAVLSITGMTLVSASAMAMDDFEKYDTDGSGTISMAEAQVNPKLAEQFKTLDVDGNGELSESEYEHFEG</sequence>
<evidence type="ECO:0000259" key="2">
    <source>
        <dbReference type="Pfam" id="PF13202"/>
    </source>
</evidence>
<evidence type="ECO:0000256" key="1">
    <source>
        <dbReference type="SAM" id="SignalP"/>
    </source>
</evidence>
<keyword evidence="6" id="KW-1185">Reference proteome</keyword>
<evidence type="ECO:0000313" key="5">
    <source>
        <dbReference type="Proteomes" id="UP000646877"/>
    </source>
</evidence>
<protein>
    <submittedName>
        <fullName evidence="3">EF-hand domain-containing protein</fullName>
    </submittedName>
</protein>
<dbReference type="InterPro" id="IPR002048">
    <property type="entry name" value="EF_hand_dom"/>
</dbReference>
<dbReference type="Pfam" id="PF13202">
    <property type="entry name" value="EF-hand_5"/>
    <property type="match status" value="2"/>
</dbReference>
<dbReference type="RefSeq" id="WP_130127713.1">
    <property type="nucleotide sequence ID" value="NZ_CBCSDF010000024.1"/>
</dbReference>
<dbReference type="EMBL" id="CP137579">
    <property type="protein sequence ID" value="WOX30953.1"/>
    <property type="molecule type" value="Genomic_DNA"/>
</dbReference>
<dbReference type="Proteomes" id="UP000646877">
    <property type="component" value="Unassembled WGS sequence"/>
</dbReference>
<dbReference type="AlphaFoldDB" id="A0A8I2KSD9"/>
<feature type="domain" description="EF-hand" evidence="2">
    <location>
        <begin position="49"/>
        <end position="71"/>
    </location>
</feature>
<feature type="domain" description="EF-hand" evidence="2">
    <location>
        <begin position="23"/>
        <end position="41"/>
    </location>
</feature>
<evidence type="ECO:0000313" key="4">
    <source>
        <dbReference type="EMBL" id="WOX30953.1"/>
    </source>
</evidence>
<feature type="signal peptide" evidence="1">
    <location>
        <begin position="1"/>
        <end position="22"/>
    </location>
</feature>
<dbReference type="InterPro" id="IPR018247">
    <property type="entry name" value="EF_Hand_1_Ca_BS"/>
</dbReference>
<keyword evidence="1" id="KW-0732">Signal</keyword>
<proteinExistence type="predicted"/>
<dbReference type="SUPFAM" id="SSF47473">
    <property type="entry name" value="EF-hand"/>
    <property type="match status" value="1"/>
</dbReference>
<feature type="chain" id="PRO_5034213885" evidence="1">
    <location>
        <begin position="23"/>
        <end position="73"/>
    </location>
</feature>
<evidence type="ECO:0000313" key="3">
    <source>
        <dbReference type="EMBL" id="NLR24008.1"/>
    </source>
</evidence>
<reference evidence="3" key="1">
    <citation type="submission" date="2019-10" db="EMBL/GenBank/DDBJ databases">
        <authorList>
            <person name="Paulsen S."/>
        </authorList>
    </citation>
    <scope>NUCLEOTIDE SEQUENCE</scope>
    <source>
        <strain evidence="3">LMG 19692</strain>
    </source>
</reference>
<dbReference type="GO" id="GO:0005509">
    <property type="term" value="F:calcium ion binding"/>
    <property type="evidence" value="ECO:0007669"/>
    <property type="project" value="InterPro"/>
</dbReference>
<dbReference type="Gene3D" id="1.10.238.10">
    <property type="entry name" value="EF-hand"/>
    <property type="match status" value="1"/>
</dbReference>
<dbReference type="PROSITE" id="PS00018">
    <property type="entry name" value="EF_HAND_1"/>
    <property type="match status" value="1"/>
</dbReference>
<dbReference type="EMBL" id="WEIA01000022">
    <property type="protein sequence ID" value="NLR24008.1"/>
    <property type="molecule type" value="Genomic_DNA"/>
</dbReference>
<evidence type="ECO:0000313" key="6">
    <source>
        <dbReference type="Proteomes" id="UP001304419"/>
    </source>
</evidence>
<reference evidence="4 6" key="2">
    <citation type="submission" date="2023-10" db="EMBL/GenBank/DDBJ databases">
        <title>To unveil natural product biosynthetic capacity in Pseudoalteromonas.</title>
        <authorList>
            <person name="Wang J."/>
        </authorList>
    </citation>
    <scope>NUCLEOTIDE SEQUENCE [LARGE SCALE GENOMIC DNA]</scope>
    <source>
        <strain evidence="4 6">DSM 15914</strain>
    </source>
</reference>
<accession>A0A8I2KSD9</accession>
<gene>
    <name evidence="3" type="ORF">F9Y85_22370</name>
    <name evidence="4" type="ORF">R5H13_24075</name>
</gene>
<organism evidence="3 5">
    <name type="scientific">Pseudoalteromonas maricaloris</name>
    <dbReference type="NCBI Taxonomy" id="184924"/>
    <lineage>
        <taxon>Bacteria</taxon>
        <taxon>Pseudomonadati</taxon>
        <taxon>Pseudomonadota</taxon>
        <taxon>Gammaproteobacteria</taxon>
        <taxon>Alteromonadales</taxon>
        <taxon>Pseudoalteromonadaceae</taxon>
        <taxon>Pseudoalteromonas</taxon>
    </lineage>
</organism>
<name>A0A8I2KSD9_9GAMM</name>
<dbReference type="Proteomes" id="UP001304419">
    <property type="component" value="Chromosome 2"/>
</dbReference>